<name>A0ACB9BJA4_CICIN</name>
<comment type="caution">
    <text evidence="1">The sequence shown here is derived from an EMBL/GenBank/DDBJ whole genome shotgun (WGS) entry which is preliminary data.</text>
</comment>
<proteinExistence type="predicted"/>
<organism evidence="1 2">
    <name type="scientific">Cichorium intybus</name>
    <name type="common">Chicory</name>
    <dbReference type="NCBI Taxonomy" id="13427"/>
    <lineage>
        <taxon>Eukaryota</taxon>
        <taxon>Viridiplantae</taxon>
        <taxon>Streptophyta</taxon>
        <taxon>Embryophyta</taxon>
        <taxon>Tracheophyta</taxon>
        <taxon>Spermatophyta</taxon>
        <taxon>Magnoliopsida</taxon>
        <taxon>eudicotyledons</taxon>
        <taxon>Gunneridae</taxon>
        <taxon>Pentapetalae</taxon>
        <taxon>asterids</taxon>
        <taxon>campanulids</taxon>
        <taxon>Asterales</taxon>
        <taxon>Asteraceae</taxon>
        <taxon>Cichorioideae</taxon>
        <taxon>Cichorieae</taxon>
        <taxon>Cichoriinae</taxon>
        <taxon>Cichorium</taxon>
    </lineage>
</organism>
<reference evidence="1 2" key="2">
    <citation type="journal article" date="2022" name="Mol. Ecol. Resour.">
        <title>The genomes of chicory, endive, great burdock and yacon provide insights into Asteraceae paleo-polyploidization history and plant inulin production.</title>
        <authorList>
            <person name="Fan W."/>
            <person name="Wang S."/>
            <person name="Wang H."/>
            <person name="Wang A."/>
            <person name="Jiang F."/>
            <person name="Liu H."/>
            <person name="Zhao H."/>
            <person name="Xu D."/>
            <person name="Zhang Y."/>
        </authorList>
    </citation>
    <scope>NUCLEOTIDE SEQUENCE [LARGE SCALE GENOMIC DNA]</scope>
    <source>
        <strain evidence="2">cv. Punajuju</strain>
        <tissue evidence="1">Leaves</tissue>
    </source>
</reference>
<dbReference type="EMBL" id="CM042014">
    <property type="protein sequence ID" value="KAI3722085.1"/>
    <property type="molecule type" value="Genomic_DNA"/>
</dbReference>
<protein>
    <submittedName>
        <fullName evidence="1">Uncharacterized protein</fullName>
    </submittedName>
</protein>
<evidence type="ECO:0000313" key="2">
    <source>
        <dbReference type="Proteomes" id="UP001055811"/>
    </source>
</evidence>
<keyword evidence="2" id="KW-1185">Reference proteome</keyword>
<sequence>MEGMAGGLIKLIIRQKFQRNPVFKHLQFHLQRKINHSLISALSICTISPEILQFHKSRLESVCKQPINIPMCVLFG</sequence>
<evidence type="ECO:0000313" key="1">
    <source>
        <dbReference type="EMBL" id="KAI3722085.1"/>
    </source>
</evidence>
<dbReference type="Proteomes" id="UP001055811">
    <property type="component" value="Linkage Group LG06"/>
</dbReference>
<accession>A0ACB9BJA4</accession>
<reference evidence="2" key="1">
    <citation type="journal article" date="2022" name="Mol. Ecol. Resour.">
        <title>The genomes of chicory, endive, great burdock and yacon provide insights into Asteraceae palaeo-polyploidization history and plant inulin production.</title>
        <authorList>
            <person name="Fan W."/>
            <person name="Wang S."/>
            <person name="Wang H."/>
            <person name="Wang A."/>
            <person name="Jiang F."/>
            <person name="Liu H."/>
            <person name="Zhao H."/>
            <person name="Xu D."/>
            <person name="Zhang Y."/>
        </authorList>
    </citation>
    <scope>NUCLEOTIDE SEQUENCE [LARGE SCALE GENOMIC DNA]</scope>
    <source>
        <strain evidence="2">cv. Punajuju</strain>
    </source>
</reference>
<gene>
    <name evidence="1" type="ORF">L2E82_33111</name>
</gene>